<feature type="domain" description="2EXR" evidence="2">
    <location>
        <begin position="116"/>
        <end position="188"/>
    </location>
</feature>
<dbReference type="EMBL" id="MAVT02000277">
    <property type="protein sequence ID" value="POS77354.1"/>
    <property type="molecule type" value="Genomic_DNA"/>
</dbReference>
<feature type="region of interest" description="Disordered" evidence="1">
    <location>
        <begin position="13"/>
        <end position="112"/>
    </location>
</feature>
<feature type="compositionally biased region" description="Polar residues" evidence="1">
    <location>
        <begin position="78"/>
        <end position="87"/>
    </location>
</feature>
<proteinExistence type="predicted"/>
<dbReference type="InParanoid" id="A0A2P5I4G1"/>
<dbReference type="PANTHER" id="PTHR35910">
    <property type="entry name" value="2EXR DOMAIN-CONTAINING PROTEIN"/>
    <property type="match status" value="1"/>
</dbReference>
<name>A0A2P5I4G1_DIAHE</name>
<dbReference type="PANTHER" id="PTHR35910:SF6">
    <property type="entry name" value="2EXR DOMAIN-CONTAINING PROTEIN"/>
    <property type="match status" value="1"/>
</dbReference>
<comment type="caution">
    <text evidence="3">The sequence shown here is derived from an EMBL/GenBank/DDBJ whole genome shotgun (WGS) entry which is preliminary data.</text>
</comment>
<evidence type="ECO:0000313" key="4">
    <source>
        <dbReference type="Proteomes" id="UP000094444"/>
    </source>
</evidence>
<organism evidence="3 4">
    <name type="scientific">Diaporthe helianthi</name>
    <dbReference type="NCBI Taxonomy" id="158607"/>
    <lineage>
        <taxon>Eukaryota</taxon>
        <taxon>Fungi</taxon>
        <taxon>Dikarya</taxon>
        <taxon>Ascomycota</taxon>
        <taxon>Pezizomycotina</taxon>
        <taxon>Sordariomycetes</taxon>
        <taxon>Sordariomycetidae</taxon>
        <taxon>Diaporthales</taxon>
        <taxon>Diaporthaceae</taxon>
        <taxon>Diaporthe</taxon>
    </lineage>
</organism>
<dbReference type="Proteomes" id="UP000094444">
    <property type="component" value="Unassembled WGS sequence"/>
</dbReference>
<feature type="compositionally biased region" description="Low complexity" evidence="1">
    <location>
        <begin position="57"/>
        <end position="69"/>
    </location>
</feature>
<accession>A0A2P5I4G1</accession>
<dbReference type="OrthoDB" id="3473305at2759"/>
<gene>
    <name evidence="3" type="ORF">DHEL01_v204257</name>
</gene>
<dbReference type="Pfam" id="PF20150">
    <property type="entry name" value="2EXR"/>
    <property type="match status" value="1"/>
</dbReference>
<dbReference type="InterPro" id="IPR045518">
    <property type="entry name" value="2EXR"/>
</dbReference>
<evidence type="ECO:0000313" key="3">
    <source>
        <dbReference type="EMBL" id="POS77354.1"/>
    </source>
</evidence>
<sequence>MSDLDNAGYRLLSFKYTPPKPVTGANNPRANDNVDDDGDDEAHPRTRQSPSDEESELPSLSSLAAALPAVDATRAPEINQSVTTVSDSDAHLRAEPQPVSDAEESAPGADPQPTRFHLFGDLPAELRIKIWHLTFLPRVVELHPTRPNYARDSGRQQQWQSGCSNPAALSVSSETRQIALGHFRIAYPLASITSQEEEPLERGPFARYAGAARVEQIGQTYNFSGPSATGKATIRRRTLHMSPDADTVAVLGHDSDFSTLSRLLDSLRDADPQGAGISNLALSTRGWGYAGSAAMMRSLSRTILKDLGQVTLFMYGELLPPHEWNVQGAGLDEHSLRRFRETGNRCELVHCEGGNAWYAPYRLWSGGKGRQFWDHEWNIMQVGRSDLRIMDLKFSNGW</sequence>
<evidence type="ECO:0000259" key="2">
    <source>
        <dbReference type="Pfam" id="PF20150"/>
    </source>
</evidence>
<reference evidence="3" key="1">
    <citation type="submission" date="2017-09" db="EMBL/GenBank/DDBJ databases">
        <title>Polyketide synthases of a Diaporthe helianthi virulent isolate.</title>
        <authorList>
            <person name="Baroncelli R."/>
        </authorList>
    </citation>
    <scope>NUCLEOTIDE SEQUENCE [LARGE SCALE GENOMIC DNA]</scope>
    <source>
        <strain evidence="3">7/96</strain>
    </source>
</reference>
<evidence type="ECO:0000256" key="1">
    <source>
        <dbReference type="SAM" id="MobiDB-lite"/>
    </source>
</evidence>
<keyword evidence="4" id="KW-1185">Reference proteome</keyword>
<dbReference type="AlphaFoldDB" id="A0A2P5I4G1"/>
<protein>
    <recommendedName>
        <fullName evidence="2">2EXR domain-containing protein</fullName>
    </recommendedName>
</protein>